<dbReference type="OrthoDB" id="239701at2759"/>
<dbReference type="PROSITE" id="PS51284">
    <property type="entry name" value="DOC"/>
    <property type="match status" value="1"/>
</dbReference>
<dbReference type="PANTHER" id="PTHR22771:SF4">
    <property type="entry name" value="CULLIN 7-RELATED"/>
    <property type="match status" value="1"/>
</dbReference>
<dbReference type="InterPro" id="IPR004939">
    <property type="entry name" value="APC_su10/DOC_dom"/>
</dbReference>
<dbReference type="SMART" id="SM01337">
    <property type="entry name" value="APC10"/>
    <property type="match status" value="1"/>
</dbReference>
<feature type="domain" description="DOC" evidence="1">
    <location>
        <begin position="1"/>
        <end position="102"/>
    </location>
</feature>
<dbReference type="GeneID" id="106002219"/>
<sequence>MIVDPADSSYMPSLVVVSGGNSLNNLIELKTININPTDTTVSLLNDCTEYHRYIEIAIKQCRSSGIDCKIHGLVLLGRIRAEEEDLAAVPFLASDNEEEEDDKSSSG</sequence>
<accession>A0A1S3GX82</accession>
<dbReference type="RefSeq" id="XP_012892587.1">
    <property type="nucleotide sequence ID" value="XM_013037133.1"/>
</dbReference>
<organism evidence="2 3">
    <name type="scientific">Dipodomys ordii</name>
    <name type="common">Ord's kangaroo rat</name>
    <dbReference type="NCBI Taxonomy" id="10020"/>
    <lineage>
        <taxon>Eukaryota</taxon>
        <taxon>Metazoa</taxon>
        <taxon>Chordata</taxon>
        <taxon>Craniata</taxon>
        <taxon>Vertebrata</taxon>
        <taxon>Euteleostomi</taxon>
        <taxon>Mammalia</taxon>
        <taxon>Eutheria</taxon>
        <taxon>Euarchontoglires</taxon>
        <taxon>Glires</taxon>
        <taxon>Rodentia</taxon>
        <taxon>Castorimorpha</taxon>
        <taxon>Heteromyidae</taxon>
        <taxon>Dipodomyinae</taxon>
        <taxon>Dipodomys</taxon>
    </lineage>
</organism>
<keyword evidence="2" id="KW-1185">Reference proteome</keyword>
<evidence type="ECO:0000313" key="3">
    <source>
        <dbReference type="RefSeq" id="XP_012892587.1"/>
    </source>
</evidence>
<dbReference type="Gene3D" id="2.60.120.260">
    <property type="entry name" value="Galactose-binding domain-like"/>
    <property type="match status" value="1"/>
</dbReference>
<dbReference type="PANTHER" id="PTHR22771">
    <property type="entry name" value="CULLIN AND GALACTOSE-BINDING DOMAIN-CONTAINING"/>
    <property type="match status" value="1"/>
</dbReference>
<gene>
    <name evidence="3" type="primary">LOC106002219</name>
</gene>
<dbReference type="SUPFAM" id="SSF49785">
    <property type="entry name" value="Galactose-binding domain-like"/>
    <property type="match status" value="1"/>
</dbReference>
<evidence type="ECO:0000259" key="1">
    <source>
        <dbReference type="PROSITE" id="PS51284"/>
    </source>
</evidence>
<dbReference type="AlphaFoldDB" id="A0A1S3GX82"/>
<dbReference type="InParanoid" id="A0A1S3GX82"/>
<dbReference type="KEGG" id="dord:106002219"/>
<reference evidence="3" key="1">
    <citation type="submission" date="2025-08" db="UniProtKB">
        <authorList>
            <consortium name="RefSeq"/>
        </authorList>
    </citation>
    <scope>IDENTIFICATION</scope>
    <source>
        <tissue evidence="3">Kidney</tissue>
    </source>
</reference>
<dbReference type="Proteomes" id="UP000081671">
    <property type="component" value="Unplaced"/>
</dbReference>
<protein>
    <submittedName>
        <fullName evidence="3">E3 ubiquitin-protein ligase HERC2-like</fullName>
    </submittedName>
</protein>
<dbReference type="InterPro" id="IPR045093">
    <property type="entry name" value="Cullin"/>
</dbReference>
<dbReference type="InterPro" id="IPR008979">
    <property type="entry name" value="Galactose-bd-like_sf"/>
</dbReference>
<proteinExistence type="predicted"/>
<name>A0A1S3GX82_DIPOR</name>
<feature type="non-terminal residue" evidence="3">
    <location>
        <position position="107"/>
    </location>
</feature>
<evidence type="ECO:0000313" key="2">
    <source>
        <dbReference type="Proteomes" id="UP000081671"/>
    </source>
</evidence>